<dbReference type="AlphaFoldDB" id="A0A0C9URG2"/>
<sequence length="180" mass="20750">MLFSWLCNLEAILHNVTEVIAVEFVSQMLKFINFGKQGPPQNWTEKVSEFRLLYEHFSQEQDIKVDHVIYHRPSLLIAGGIEKKRMFEKFCISKVYAKAARVKKHKEDQDKNKAEAPSTSKPTDDQRKGKGHGVETDNHSDDDWGYSIGKADLITELHKWLEAHMFTKTLAIRAANDYDA</sequence>
<dbReference type="EMBL" id="KN837169">
    <property type="protein sequence ID" value="KIJ37379.1"/>
    <property type="molecule type" value="Genomic_DNA"/>
</dbReference>
<name>A0A0C9URG2_SPHS4</name>
<organism evidence="2 3">
    <name type="scientific">Sphaerobolus stellatus (strain SS14)</name>
    <dbReference type="NCBI Taxonomy" id="990650"/>
    <lineage>
        <taxon>Eukaryota</taxon>
        <taxon>Fungi</taxon>
        <taxon>Dikarya</taxon>
        <taxon>Basidiomycota</taxon>
        <taxon>Agaricomycotina</taxon>
        <taxon>Agaricomycetes</taxon>
        <taxon>Phallomycetidae</taxon>
        <taxon>Geastrales</taxon>
        <taxon>Sphaerobolaceae</taxon>
        <taxon>Sphaerobolus</taxon>
    </lineage>
</organism>
<evidence type="ECO:0000313" key="2">
    <source>
        <dbReference type="EMBL" id="KIJ37379.1"/>
    </source>
</evidence>
<protein>
    <submittedName>
        <fullName evidence="2">Uncharacterized protein</fullName>
    </submittedName>
</protein>
<accession>A0A0C9URG2</accession>
<evidence type="ECO:0000256" key="1">
    <source>
        <dbReference type="SAM" id="MobiDB-lite"/>
    </source>
</evidence>
<proteinExistence type="predicted"/>
<dbReference type="Proteomes" id="UP000054279">
    <property type="component" value="Unassembled WGS sequence"/>
</dbReference>
<feature type="compositionally biased region" description="Basic and acidic residues" evidence="1">
    <location>
        <begin position="122"/>
        <end position="141"/>
    </location>
</feature>
<feature type="compositionally biased region" description="Basic and acidic residues" evidence="1">
    <location>
        <begin position="105"/>
        <end position="114"/>
    </location>
</feature>
<reference evidence="2 3" key="1">
    <citation type="submission" date="2014-06" db="EMBL/GenBank/DDBJ databases">
        <title>Evolutionary Origins and Diversification of the Mycorrhizal Mutualists.</title>
        <authorList>
            <consortium name="DOE Joint Genome Institute"/>
            <consortium name="Mycorrhizal Genomics Consortium"/>
            <person name="Kohler A."/>
            <person name="Kuo A."/>
            <person name="Nagy L.G."/>
            <person name="Floudas D."/>
            <person name="Copeland A."/>
            <person name="Barry K.W."/>
            <person name="Cichocki N."/>
            <person name="Veneault-Fourrey C."/>
            <person name="LaButti K."/>
            <person name="Lindquist E.A."/>
            <person name="Lipzen A."/>
            <person name="Lundell T."/>
            <person name="Morin E."/>
            <person name="Murat C."/>
            <person name="Riley R."/>
            <person name="Ohm R."/>
            <person name="Sun H."/>
            <person name="Tunlid A."/>
            <person name="Henrissat B."/>
            <person name="Grigoriev I.V."/>
            <person name="Hibbett D.S."/>
            <person name="Martin F."/>
        </authorList>
    </citation>
    <scope>NUCLEOTIDE SEQUENCE [LARGE SCALE GENOMIC DNA]</scope>
    <source>
        <strain evidence="2 3">SS14</strain>
    </source>
</reference>
<dbReference type="HOGENOM" id="CLU_1497166_0_0_1"/>
<evidence type="ECO:0000313" key="3">
    <source>
        <dbReference type="Proteomes" id="UP000054279"/>
    </source>
</evidence>
<keyword evidence="3" id="KW-1185">Reference proteome</keyword>
<feature type="region of interest" description="Disordered" evidence="1">
    <location>
        <begin position="104"/>
        <end position="141"/>
    </location>
</feature>
<gene>
    <name evidence="2" type="ORF">M422DRAFT_260040</name>
</gene>